<feature type="transmembrane region" description="Helical" evidence="7">
    <location>
        <begin position="293"/>
        <end position="312"/>
    </location>
</feature>
<evidence type="ECO:0000313" key="10">
    <source>
        <dbReference type="RefSeq" id="XP_013401050.1"/>
    </source>
</evidence>
<proteinExistence type="inferred from homology"/>
<evidence type="ECO:0000256" key="8">
    <source>
        <dbReference type="SAM" id="SignalP"/>
    </source>
</evidence>
<comment type="similarity">
    <text evidence="2">Belongs to the bile acid:sodium symporter (BASS) (TC 2.A.28) family.</text>
</comment>
<dbReference type="PROSITE" id="PS51257">
    <property type="entry name" value="PROKAR_LIPOPROTEIN"/>
    <property type="match status" value="1"/>
</dbReference>
<dbReference type="RefSeq" id="XP_013401050.1">
    <property type="nucleotide sequence ID" value="XM_013545596.1"/>
</dbReference>
<sequence>MTPPARCIVLFIAAASSLFSCSSGVNVTFSPKNILLIEEKDTTLHFNYSCSGWMNIAIRAWTKDSRVASARYLDDSFHGDNSSVSMTTTNQNAVAIPQLISECYGKIQISARRLGRTEIILEFTYIKENNNQKADSPVLQTETVVYPDLVVIRAPRLVDQVFRYVTTTLVAIITFLMGCTLNIETVKGILKKPVAPLLGFCSQYVMMPLLAFAVSQITQVEPAFGLGLLTIGCSPGGGGSNVWAVMLGGELELSITMTFLSTCLALGMMPLWLFLLGRFFIDESKIKIPYDNVATTIAIIVGPVTLGLLLHLKKPKLAMKLKRLIRPLALIFLIYINSFGLYVNWFVWGLLADQPYLLAVGIITPWCGYIFGFILAKIFRQPKRRAITIALETGIQNIGIPMLILRFSLPQPDGDLGSLMPYLQNLSQSLPLYIILIALTIKRRCCDKGDDEESECELKDISEVDNSVCNSAFEKHENGVVVDAEMFEKEKDEK</sequence>
<feature type="transmembrane region" description="Helical" evidence="7">
    <location>
        <begin position="387"/>
        <end position="409"/>
    </location>
</feature>
<evidence type="ECO:0000256" key="5">
    <source>
        <dbReference type="ARBA" id="ARBA00022989"/>
    </source>
</evidence>
<name>A0A1S3IS62_LINAN</name>
<dbReference type="InterPro" id="IPR004710">
    <property type="entry name" value="Bilac:Na_transpt"/>
</dbReference>
<feature type="transmembrane region" description="Helical" evidence="7">
    <location>
        <begin position="161"/>
        <end position="183"/>
    </location>
</feature>
<feature type="transmembrane region" description="Helical" evidence="7">
    <location>
        <begin position="355"/>
        <end position="375"/>
    </location>
</feature>
<evidence type="ECO:0000256" key="1">
    <source>
        <dbReference type="ARBA" id="ARBA00004141"/>
    </source>
</evidence>
<feature type="transmembrane region" description="Helical" evidence="7">
    <location>
        <begin position="259"/>
        <end position="281"/>
    </location>
</feature>
<feature type="signal peptide" evidence="8">
    <location>
        <begin position="1"/>
        <end position="24"/>
    </location>
</feature>
<reference evidence="10" key="1">
    <citation type="submission" date="2025-08" db="UniProtKB">
        <authorList>
            <consortium name="RefSeq"/>
        </authorList>
    </citation>
    <scope>IDENTIFICATION</scope>
    <source>
        <tissue evidence="10">Gonads</tissue>
    </source>
</reference>
<protein>
    <submittedName>
        <fullName evidence="10">Ileal sodium/bile acid cotransporter-like</fullName>
    </submittedName>
</protein>
<dbReference type="AlphaFoldDB" id="A0A1S3IS62"/>
<keyword evidence="6 7" id="KW-0472">Membrane</keyword>
<gene>
    <name evidence="10" type="primary">LOC106166934</name>
</gene>
<evidence type="ECO:0000256" key="4">
    <source>
        <dbReference type="ARBA" id="ARBA00022847"/>
    </source>
</evidence>
<feature type="transmembrane region" description="Helical" evidence="7">
    <location>
        <begin position="421"/>
        <end position="441"/>
    </location>
</feature>
<dbReference type="Gene3D" id="1.20.1530.20">
    <property type="match status" value="1"/>
</dbReference>
<keyword evidence="9" id="KW-1185">Reference proteome</keyword>
<dbReference type="InterPro" id="IPR038770">
    <property type="entry name" value="Na+/solute_symporter_sf"/>
</dbReference>
<dbReference type="GeneID" id="106166934"/>
<dbReference type="Proteomes" id="UP000085678">
    <property type="component" value="Unplaced"/>
</dbReference>
<dbReference type="InterPro" id="IPR002657">
    <property type="entry name" value="BilAc:Na_symport/Acr3"/>
</dbReference>
<accession>A0A1S3IS62</accession>
<dbReference type="GO" id="GO:0016020">
    <property type="term" value="C:membrane"/>
    <property type="evidence" value="ECO:0007669"/>
    <property type="project" value="UniProtKB-SubCell"/>
</dbReference>
<keyword evidence="4" id="KW-0769">Symport</keyword>
<evidence type="ECO:0000256" key="6">
    <source>
        <dbReference type="ARBA" id="ARBA00023136"/>
    </source>
</evidence>
<dbReference type="InParanoid" id="A0A1S3IS62"/>
<dbReference type="PANTHER" id="PTHR10361">
    <property type="entry name" value="SODIUM-BILE ACID COTRANSPORTER"/>
    <property type="match status" value="1"/>
</dbReference>
<keyword evidence="3 7" id="KW-0812">Transmembrane</keyword>
<keyword evidence="8" id="KW-0732">Signal</keyword>
<dbReference type="OrthoDB" id="203097at2759"/>
<feature type="transmembrane region" description="Helical" evidence="7">
    <location>
        <begin position="324"/>
        <end position="343"/>
    </location>
</feature>
<dbReference type="Pfam" id="PF01758">
    <property type="entry name" value="SBF"/>
    <property type="match status" value="1"/>
</dbReference>
<evidence type="ECO:0000256" key="2">
    <source>
        <dbReference type="ARBA" id="ARBA00006528"/>
    </source>
</evidence>
<dbReference type="KEGG" id="lak:106166934"/>
<feature type="transmembrane region" description="Helical" evidence="7">
    <location>
        <begin position="195"/>
        <end position="217"/>
    </location>
</feature>
<keyword evidence="4" id="KW-0813">Transport</keyword>
<comment type="subcellular location">
    <subcellularLocation>
        <location evidence="1">Membrane</location>
        <topology evidence="1">Multi-pass membrane protein</topology>
    </subcellularLocation>
</comment>
<evidence type="ECO:0000256" key="7">
    <source>
        <dbReference type="SAM" id="Phobius"/>
    </source>
</evidence>
<feature type="chain" id="PRO_5010310103" evidence="8">
    <location>
        <begin position="25"/>
        <end position="494"/>
    </location>
</feature>
<dbReference type="PANTHER" id="PTHR10361:SF28">
    <property type="entry name" value="P3 PROTEIN-RELATED"/>
    <property type="match status" value="1"/>
</dbReference>
<evidence type="ECO:0000313" key="9">
    <source>
        <dbReference type="Proteomes" id="UP000085678"/>
    </source>
</evidence>
<dbReference type="GO" id="GO:0015293">
    <property type="term" value="F:symporter activity"/>
    <property type="evidence" value="ECO:0007669"/>
    <property type="project" value="UniProtKB-KW"/>
</dbReference>
<evidence type="ECO:0000256" key="3">
    <source>
        <dbReference type="ARBA" id="ARBA00022692"/>
    </source>
</evidence>
<keyword evidence="5 7" id="KW-1133">Transmembrane helix</keyword>
<organism evidence="9 10">
    <name type="scientific">Lingula anatina</name>
    <name type="common">Brachiopod</name>
    <name type="synonym">Lingula unguis</name>
    <dbReference type="NCBI Taxonomy" id="7574"/>
    <lineage>
        <taxon>Eukaryota</taxon>
        <taxon>Metazoa</taxon>
        <taxon>Spiralia</taxon>
        <taxon>Lophotrochozoa</taxon>
        <taxon>Brachiopoda</taxon>
        <taxon>Linguliformea</taxon>
        <taxon>Lingulata</taxon>
        <taxon>Lingulida</taxon>
        <taxon>Linguloidea</taxon>
        <taxon>Lingulidae</taxon>
        <taxon>Lingula</taxon>
    </lineage>
</organism>
<feature type="transmembrane region" description="Helical" evidence="7">
    <location>
        <begin position="223"/>
        <end position="247"/>
    </location>
</feature>